<evidence type="ECO:0000256" key="2">
    <source>
        <dbReference type="ARBA" id="ARBA00022723"/>
    </source>
</evidence>
<keyword evidence="3" id="KW-0408">Iron</keyword>
<sequence>MPGVSAGHDTNLTERLLDIYARLYRHFGPCNWWPADSPFEVCVGAILTQNTNWGNVEKAVANLKRGGVLSPDGLKGVSLVALAEMIRPAGYFNVKSRRLKSFVDWLWDRYDGSIDRMSSVPLDAIRDELLAVHGVGRETCDSILLYAGNYPTFVVDAYTGRLFSRLGVIDGTADYETTRTLFMTHLQADVALYNEFHALIVLQCKEFCRKKPVCGDCILKEICGTTALQKN</sequence>
<evidence type="ECO:0000313" key="6">
    <source>
        <dbReference type="EMBL" id="MBT0665176.1"/>
    </source>
</evidence>
<dbReference type="GO" id="GO:0006284">
    <property type="term" value="P:base-excision repair"/>
    <property type="evidence" value="ECO:0007669"/>
    <property type="project" value="InterPro"/>
</dbReference>
<dbReference type="SMART" id="SM00478">
    <property type="entry name" value="ENDO3c"/>
    <property type="match status" value="1"/>
</dbReference>
<dbReference type="InterPro" id="IPR023170">
    <property type="entry name" value="HhH_base_excis_C"/>
</dbReference>
<dbReference type="Gene3D" id="1.10.340.30">
    <property type="entry name" value="Hypothetical protein, domain 2"/>
    <property type="match status" value="1"/>
</dbReference>
<keyword evidence="6" id="KW-0255">Endonuclease</keyword>
<dbReference type="Gene3D" id="1.10.1670.10">
    <property type="entry name" value="Helix-hairpin-Helix base-excision DNA repair enzymes (C-terminal)"/>
    <property type="match status" value="1"/>
</dbReference>
<name>A0AAW4L2H7_9BACT</name>
<dbReference type="InterPro" id="IPR003265">
    <property type="entry name" value="HhH-GPD_domain"/>
</dbReference>
<evidence type="ECO:0000256" key="4">
    <source>
        <dbReference type="ARBA" id="ARBA00023014"/>
    </source>
</evidence>
<dbReference type="PIRSF" id="PIRSF001435">
    <property type="entry name" value="Nth"/>
    <property type="match status" value="1"/>
</dbReference>
<dbReference type="SUPFAM" id="SSF48150">
    <property type="entry name" value="DNA-glycosylase"/>
    <property type="match status" value="1"/>
</dbReference>
<dbReference type="Proteomes" id="UP000811899">
    <property type="component" value="Unassembled WGS sequence"/>
</dbReference>
<dbReference type="GO" id="GO:0051539">
    <property type="term" value="F:4 iron, 4 sulfur cluster binding"/>
    <property type="evidence" value="ECO:0007669"/>
    <property type="project" value="UniProtKB-KW"/>
</dbReference>
<evidence type="ECO:0000256" key="3">
    <source>
        <dbReference type="ARBA" id="ARBA00023004"/>
    </source>
</evidence>
<dbReference type="GO" id="GO:0004519">
    <property type="term" value="F:endonuclease activity"/>
    <property type="evidence" value="ECO:0007669"/>
    <property type="project" value="UniProtKB-KW"/>
</dbReference>
<keyword evidence="7" id="KW-1185">Reference proteome</keyword>
<dbReference type="InterPro" id="IPR011257">
    <property type="entry name" value="DNA_glycosylase"/>
</dbReference>
<keyword evidence="4" id="KW-0411">Iron-sulfur</keyword>
<dbReference type="Pfam" id="PF00730">
    <property type="entry name" value="HhH-GPD"/>
    <property type="match status" value="1"/>
</dbReference>
<dbReference type="AlphaFoldDB" id="A0AAW4L2H7"/>
<accession>A0AAW4L2H7</accession>
<feature type="domain" description="HhH-GPD" evidence="5">
    <location>
        <begin position="47"/>
        <end position="206"/>
    </location>
</feature>
<keyword evidence="6" id="KW-0540">Nuclease</keyword>
<keyword evidence="2" id="KW-0479">Metal-binding</keyword>
<dbReference type="EMBL" id="JAHCVJ010000005">
    <property type="protein sequence ID" value="MBT0665176.1"/>
    <property type="molecule type" value="Genomic_DNA"/>
</dbReference>
<gene>
    <name evidence="6" type="ORF">KI809_12790</name>
</gene>
<keyword evidence="1" id="KW-0004">4Fe-4S</keyword>
<keyword evidence="6" id="KW-0378">Hydrolase</keyword>
<dbReference type="CDD" id="cd00056">
    <property type="entry name" value="ENDO3c"/>
    <property type="match status" value="1"/>
</dbReference>
<evidence type="ECO:0000259" key="5">
    <source>
        <dbReference type="SMART" id="SM00478"/>
    </source>
</evidence>
<comment type="caution">
    <text evidence="6">The sequence shown here is derived from an EMBL/GenBank/DDBJ whole genome shotgun (WGS) entry which is preliminary data.</text>
</comment>
<dbReference type="PANTHER" id="PTHR10359:SF19">
    <property type="entry name" value="DNA REPAIR GLYCOSYLASE MJ1434-RELATED"/>
    <property type="match status" value="1"/>
</dbReference>
<dbReference type="GO" id="GO:0046872">
    <property type="term" value="F:metal ion binding"/>
    <property type="evidence" value="ECO:0007669"/>
    <property type="project" value="UniProtKB-KW"/>
</dbReference>
<protein>
    <submittedName>
        <fullName evidence="6">Endonuclease III domain-containing protein</fullName>
    </submittedName>
</protein>
<dbReference type="PANTHER" id="PTHR10359">
    <property type="entry name" value="A/G-SPECIFIC ADENINE GLYCOSYLASE/ENDONUCLEASE III"/>
    <property type="match status" value="1"/>
</dbReference>
<organism evidence="6 7">
    <name type="scientific">Geoanaerobacter pelophilus</name>
    <dbReference type="NCBI Taxonomy" id="60036"/>
    <lineage>
        <taxon>Bacteria</taxon>
        <taxon>Pseudomonadati</taxon>
        <taxon>Thermodesulfobacteriota</taxon>
        <taxon>Desulfuromonadia</taxon>
        <taxon>Geobacterales</taxon>
        <taxon>Geobacteraceae</taxon>
        <taxon>Geoanaerobacter</taxon>
    </lineage>
</organism>
<reference evidence="6 7" key="1">
    <citation type="submission" date="2021-05" db="EMBL/GenBank/DDBJ databases">
        <title>The draft genome of Geobacter pelophilus DSM 12255.</title>
        <authorList>
            <person name="Xu Z."/>
            <person name="Masuda Y."/>
            <person name="Itoh H."/>
            <person name="Senoo K."/>
        </authorList>
    </citation>
    <scope>NUCLEOTIDE SEQUENCE [LARGE SCALE GENOMIC DNA]</scope>
    <source>
        <strain evidence="6 7">DSM 12255</strain>
    </source>
</reference>
<evidence type="ECO:0000256" key="1">
    <source>
        <dbReference type="ARBA" id="ARBA00022485"/>
    </source>
</evidence>
<proteinExistence type="predicted"/>
<evidence type="ECO:0000313" key="7">
    <source>
        <dbReference type="Proteomes" id="UP000811899"/>
    </source>
</evidence>